<feature type="non-terminal residue" evidence="2">
    <location>
        <position position="1"/>
    </location>
</feature>
<dbReference type="Proteomes" id="UP001228049">
    <property type="component" value="Unassembled WGS sequence"/>
</dbReference>
<proteinExistence type="predicted"/>
<keyword evidence="2" id="KW-0489">Methyltransferase</keyword>
<name>A0AAD9FCW0_DISEL</name>
<dbReference type="AlphaFoldDB" id="A0AAD9FCW0"/>
<feature type="non-terminal residue" evidence="2">
    <location>
        <position position="154"/>
    </location>
</feature>
<evidence type="ECO:0000256" key="1">
    <source>
        <dbReference type="SAM" id="MobiDB-lite"/>
    </source>
</evidence>
<feature type="region of interest" description="Disordered" evidence="1">
    <location>
        <begin position="28"/>
        <end position="50"/>
    </location>
</feature>
<dbReference type="EMBL" id="JASDAP010000009">
    <property type="protein sequence ID" value="KAK1897139.1"/>
    <property type="molecule type" value="Genomic_DNA"/>
</dbReference>
<evidence type="ECO:0000313" key="3">
    <source>
        <dbReference type="Proteomes" id="UP001228049"/>
    </source>
</evidence>
<keyword evidence="2" id="KW-0808">Transferase</keyword>
<dbReference type="GO" id="GO:0008168">
    <property type="term" value="F:methyltransferase activity"/>
    <property type="evidence" value="ECO:0007669"/>
    <property type="project" value="UniProtKB-KW"/>
</dbReference>
<reference evidence="2" key="1">
    <citation type="submission" date="2023-04" db="EMBL/GenBank/DDBJ databases">
        <title>Chromosome-level genome of Chaenocephalus aceratus.</title>
        <authorList>
            <person name="Park H."/>
        </authorList>
    </citation>
    <scope>NUCLEOTIDE SEQUENCE</scope>
    <source>
        <strain evidence="2">DE</strain>
        <tissue evidence="2">Muscle</tissue>
    </source>
</reference>
<sequence length="154" mass="17031">VHLVTILSHRHIPHIPLRLLRKQECSAAAETPGKQSRNSAPRQAGCSDNIETENPFMEKKHQTYSGSIQTTDWNFVDKKPTKSVQSDNGKYSKSKCFLSQGTVWESDCMDPVCRACVVPTGFCSTGLKSALWVYHMSGARKASFRAETGGVSIK</sequence>
<gene>
    <name evidence="2" type="ORF">KUDE01_016678</name>
</gene>
<dbReference type="GO" id="GO:0032259">
    <property type="term" value="P:methylation"/>
    <property type="evidence" value="ECO:0007669"/>
    <property type="project" value="UniProtKB-KW"/>
</dbReference>
<comment type="caution">
    <text evidence="2">The sequence shown here is derived from an EMBL/GenBank/DDBJ whole genome shotgun (WGS) entry which is preliminary data.</text>
</comment>
<organism evidence="2 3">
    <name type="scientific">Dissostichus eleginoides</name>
    <name type="common">Patagonian toothfish</name>
    <name type="synonym">Dissostichus amissus</name>
    <dbReference type="NCBI Taxonomy" id="100907"/>
    <lineage>
        <taxon>Eukaryota</taxon>
        <taxon>Metazoa</taxon>
        <taxon>Chordata</taxon>
        <taxon>Craniata</taxon>
        <taxon>Vertebrata</taxon>
        <taxon>Euteleostomi</taxon>
        <taxon>Actinopterygii</taxon>
        <taxon>Neopterygii</taxon>
        <taxon>Teleostei</taxon>
        <taxon>Neoteleostei</taxon>
        <taxon>Acanthomorphata</taxon>
        <taxon>Eupercaria</taxon>
        <taxon>Perciformes</taxon>
        <taxon>Notothenioidei</taxon>
        <taxon>Nototheniidae</taxon>
        <taxon>Dissostichus</taxon>
    </lineage>
</organism>
<evidence type="ECO:0000313" key="2">
    <source>
        <dbReference type="EMBL" id="KAK1897139.1"/>
    </source>
</evidence>
<protein>
    <submittedName>
        <fullName evidence="2">Dual-specificity RNA methyltransferase RlmN</fullName>
    </submittedName>
</protein>
<keyword evidence="3" id="KW-1185">Reference proteome</keyword>
<accession>A0AAD9FCW0</accession>